<proteinExistence type="predicted"/>
<evidence type="ECO:0000256" key="4">
    <source>
        <dbReference type="ARBA" id="ARBA00022989"/>
    </source>
</evidence>
<keyword evidence="10" id="KW-0548">Nucleotidyltransferase</keyword>
<dbReference type="InterPro" id="IPR050469">
    <property type="entry name" value="Diguanylate_Cyclase"/>
</dbReference>
<dbReference type="InterPro" id="IPR029787">
    <property type="entry name" value="Nucleotide_cyclase"/>
</dbReference>
<dbReference type="Pfam" id="PF00990">
    <property type="entry name" value="GGDEF"/>
    <property type="match status" value="1"/>
</dbReference>
<dbReference type="RefSeq" id="WP_220108734.1">
    <property type="nucleotide sequence ID" value="NZ_JAHZST010000003.1"/>
</dbReference>
<sequence>MNFLSKYILLIAACFVGIGFSAYMGLSLYEKESKVIEQDFRKDVDDKAAALEREILLNIEVLYAIKGLFDSSSEVTSQEFSRIARSFLVRHHDIQALKWVPKVSSEQREVFEAAQRREHSGFEIIESEVEGMISANRRESYFPVSYVAPFIGNEQILGYDLASNEERLWIMERATDLDKPLSTSGVSLSSYQSEQRGFIIFLPTYHGEPSTLFKRREQLRGFVVGVYRIDDMFGSAIKRTSVQGLYFSLEDNTYETVSNLYSNFPEDVPAVLSQTAFIYKKSLTAFSGRQWSITAVPSVGYVAERRGRLPYIIAILGSLLVMLGALYIYSLMRRSDLIESEVKQRTHDLNEAKQKLEALSQTDSLTKIPNRRCFDESLQACWQHAIREKSSIGLIMIDIDHFKLYNDTYGHLAGDQCLREVASALNQTLNRKTDLVARYGGEEFVVLLPHTRDCISPAKRCQINIEQLALPHESSPTSEYVTVSVGVTSICPDKYSDMQEFTVEADRALYQAKKSGRNRVHLFDHECTEQAVAVVNQV</sequence>
<dbReference type="GO" id="GO:0052621">
    <property type="term" value="F:diguanylate cyclase activity"/>
    <property type="evidence" value="ECO:0007669"/>
    <property type="project" value="UniProtKB-EC"/>
</dbReference>
<comment type="subcellular location">
    <subcellularLocation>
        <location evidence="1">Membrane</location>
    </subcellularLocation>
</comment>
<dbReference type="InterPro" id="IPR042240">
    <property type="entry name" value="CHASE_sf"/>
</dbReference>
<dbReference type="EC" id="2.7.7.65" evidence="2"/>
<dbReference type="SUPFAM" id="SSF55073">
    <property type="entry name" value="Nucleotide cyclase"/>
    <property type="match status" value="1"/>
</dbReference>
<dbReference type="InterPro" id="IPR000160">
    <property type="entry name" value="GGDEF_dom"/>
</dbReference>
<evidence type="ECO:0000259" key="8">
    <source>
        <dbReference type="PROSITE" id="PS50839"/>
    </source>
</evidence>
<evidence type="ECO:0000256" key="1">
    <source>
        <dbReference type="ARBA" id="ARBA00004370"/>
    </source>
</evidence>
<evidence type="ECO:0000313" key="11">
    <source>
        <dbReference type="Proteomes" id="UP001195963"/>
    </source>
</evidence>
<dbReference type="Gene3D" id="3.30.70.270">
    <property type="match status" value="1"/>
</dbReference>
<keyword evidence="10" id="KW-0808">Transferase</keyword>
<gene>
    <name evidence="10" type="ORF">K0625_05385</name>
</gene>
<evidence type="ECO:0000259" key="9">
    <source>
        <dbReference type="PROSITE" id="PS50887"/>
    </source>
</evidence>
<dbReference type="PANTHER" id="PTHR45138:SF9">
    <property type="entry name" value="DIGUANYLATE CYCLASE DGCM-RELATED"/>
    <property type="match status" value="1"/>
</dbReference>
<dbReference type="InterPro" id="IPR043128">
    <property type="entry name" value="Rev_trsase/Diguanyl_cyclase"/>
</dbReference>
<evidence type="ECO:0000256" key="7">
    <source>
        <dbReference type="SAM" id="Phobius"/>
    </source>
</evidence>
<evidence type="ECO:0000256" key="6">
    <source>
        <dbReference type="ARBA" id="ARBA00034247"/>
    </source>
</evidence>
<evidence type="ECO:0000256" key="2">
    <source>
        <dbReference type="ARBA" id="ARBA00012528"/>
    </source>
</evidence>
<keyword evidence="11" id="KW-1185">Reference proteome</keyword>
<dbReference type="SMART" id="SM00267">
    <property type="entry name" value="GGDEF"/>
    <property type="match status" value="1"/>
</dbReference>
<protein>
    <recommendedName>
        <fullName evidence="2">diguanylate cyclase</fullName>
        <ecNumber evidence="2">2.7.7.65</ecNumber>
    </recommendedName>
</protein>
<keyword evidence="4 7" id="KW-1133">Transmembrane helix</keyword>
<feature type="domain" description="CHASE" evidence="8">
    <location>
        <begin position="71"/>
        <end position="245"/>
    </location>
</feature>
<organism evidence="10 11">
    <name type="scientific">Shewanella nanhaiensis</name>
    <dbReference type="NCBI Taxonomy" id="2864872"/>
    <lineage>
        <taxon>Bacteria</taxon>
        <taxon>Pseudomonadati</taxon>
        <taxon>Pseudomonadota</taxon>
        <taxon>Gammaproteobacteria</taxon>
        <taxon>Alteromonadales</taxon>
        <taxon>Shewanellaceae</taxon>
        <taxon>Shewanella</taxon>
    </lineage>
</organism>
<dbReference type="NCBIfam" id="TIGR00254">
    <property type="entry name" value="GGDEF"/>
    <property type="match status" value="1"/>
</dbReference>
<comment type="catalytic activity">
    <reaction evidence="6">
        <text>2 GTP = 3',3'-c-di-GMP + 2 diphosphate</text>
        <dbReference type="Rhea" id="RHEA:24898"/>
        <dbReference type="ChEBI" id="CHEBI:33019"/>
        <dbReference type="ChEBI" id="CHEBI:37565"/>
        <dbReference type="ChEBI" id="CHEBI:58805"/>
        <dbReference type="EC" id="2.7.7.65"/>
    </reaction>
</comment>
<dbReference type="PANTHER" id="PTHR45138">
    <property type="entry name" value="REGULATORY COMPONENTS OF SENSORY TRANSDUCTION SYSTEM"/>
    <property type="match status" value="1"/>
</dbReference>
<dbReference type="Proteomes" id="UP001195963">
    <property type="component" value="Unassembled WGS sequence"/>
</dbReference>
<feature type="domain" description="GGDEF" evidence="9">
    <location>
        <begin position="390"/>
        <end position="525"/>
    </location>
</feature>
<keyword evidence="5 7" id="KW-0472">Membrane</keyword>
<accession>A0ABS7E0C3</accession>
<dbReference type="CDD" id="cd01949">
    <property type="entry name" value="GGDEF"/>
    <property type="match status" value="1"/>
</dbReference>
<dbReference type="Gene3D" id="3.30.450.350">
    <property type="entry name" value="CHASE domain"/>
    <property type="match status" value="1"/>
</dbReference>
<dbReference type="SMART" id="SM01079">
    <property type="entry name" value="CHASE"/>
    <property type="match status" value="1"/>
</dbReference>
<reference evidence="10 11" key="1">
    <citation type="submission" date="2021-07" db="EMBL/GenBank/DDBJ databases">
        <title>Shewanella sp. nov, isolated from SCS.</title>
        <authorList>
            <person name="Cao W.R."/>
        </authorList>
    </citation>
    <scope>NUCLEOTIDE SEQUENCE [LARGE SCALE GENOMIC DNA]</scope>
    <source>
        <strain evidence="10 11">NR704-98</strain>
    </source>
</reference>
<feature type="transmembrane region" description="Helical" evidence="7">
    <location>
        <begin position="7"/>
        <end position="29"/>
    </location>
</feature>
<dbReference type="Pfam" id="PF03924">
    <property type="entry name" value="CHASE"/>
    <property type="match status" value="1"/>
</dbReference>
<dbReference type="PROSITE" id="PS50839">
    <property type="entry name" value="CHASE"/>
    <property type="match status" value="1"/>
</dbReference>
<evidence type="ECO:0000256" key="5">
    <source>
        <dbReference type="ARBA" id="ARBA00023136"/>
    </source>
</evidence>
<dbReference type="PROSITE" id="PS50887">
    <property type="entry name" value="GGDEF"/>
    <property type="match status" value="1"/>
</dbReference>
<evidence type="ECO:0000313" key="10">
    <source>
        <dbReference type="EMBL" id="MBW8183089.1"/>
    </source>
</evidence>
<feature type="transmembrane region" description="Helical" evidence="7">
    <location>
        <begin position="309"/>
        <end position="329"/>
    </location>
</feature>
<keyword evidence="3 7" id="KW-0812">Transmembrane</keyword>
<name>A0ABS7E0C3_9GAMM</name>
<comment type="caution">
    <text evidence="10">The sequence shown here is derived from an EMBL/GenBank/DDBJ whole genome shotgun (WGS) entry which is preliminary data.</text>
</comment>
<dbReference type="EMBL" id="JAHZST010000003">
    <property type="protein sequence ID" value="MBW8183089.1"/>
    <property type="molecule type" value="Genomic_DNA"/>
</dbReference>
<evidence type="ECO:0000256" key="3">
    <source>
        <dbReference type="ARBA" id="ARBA00022692"/>
    </source>
</evidence>
<dbReference type="InterPro" id="IPR006189">
    <property type="entry name" value="CHASE_dom"/>
</dbReference>